<accession>A0A2M7BYF2</accession>
<dbReference type="Pfam" id="PF00072">
    <property type="entry name" value="Response_reg"/>
    <property type="match status" value="1"/>
</dbReference>
<dbReference type="PANTHER" id="PTHR44591">
    <property type="entry name" value="STRESS RESPONSE REGULATOR PROTEIN 1"/>
    <property type="match status" value="1"/>
</dbReference>
<evidence type="ECO:0000256" key="2">
    <source>
        <dbReference type="PROSITE-ProRule" id="PRU00169"/>
    </source>
</evidence>
<dbReference type="Proteomes" id="UP000230324">
    <property type="component" value="Unassembled WGS sequence"/>
</dbReference>
<feature type="domain" description="Response regulatory" evidence="3">
    <location>
        <begin position="3"/>
        <end position="75"/>
    </location>
</feature>
<dbReference type="Gene3D" id="3.40.50.2300">
    <property type="match status" value="1"/>
</dbReference>
<gene>
    <name evidence="4" type="ORF">COS47_01125</name>
</gene>
<comment type="caution">
    <text evidence="4">The sequence shown here is derived from an EMBL/GenBank/DDBJ whole genome shotgun (WGS) entry which is preliminary data.</text>
</comment>
<dbReference type="EMBL" id="PEUV01000023">
    <property type="protein sequence ID" value="PIV12712.1"/>
    <property type="molecule type" value="Genomic_DNA"/>
</dbReference>
<feature type="non-terminal residue" evidence="4">
    <location>
        <position position="75"/>
    </location>
</feature>
<evidence type="ECO:0000313" key="5">
    <source>
        <dbReference type="Proteomes" id="UP000230324"/>
    </source>
</evidence>
<dbReference type="PANTHER" id="PTHR44591:SF23">
    <property type="entry name" value="CHEY SUBFAMILY"/>
    <property type="match status" value="1"/>
</dbReference>
<proteinExistence type="predicted"/>
<keyword evidence="1 2" id="KW-0597">Phosphoprotein</keyword>
<feature type="modified residue" description="4-aspartylphosphate" evidence="2">
    <location>
        <position position="52"/>
    </location>
</feature>
<dbReference type="GO" id="GO:0000160">
    <property type="term" value="P:phosphorelay signal transduction system"/>
    <property type="evidence" value="ECO:0007669"/>
    <property type="project" value="InterPro"/>
</dbReference>
<protein>
    <recommendedName>
        <fullName evidence="3">Response regulatory domain-containing protein</fullName>
    </recommendedName>
</protein>
<dbReference type="SUPFAM" id="SSF52172">
    <property type="entry name" value="CheY-like"/>
    <property type="match status" value="1"/>
</dbReference>
<dbReference type="PROSITE" id="PS50110">
    <property type="entry name" value="RESPONSE_REGULATORY"/>
    <property type="match status" value="1"/>
</dbReference>
<sequence length="75" mass="8653">MKKILIIEDEKMLGEMYQDKFIQEGFDAVLAETAEEGIEATCKEKPDLILLDILLPRTNGIGFMEWFKKEKELSS</sequence>
<reference evidence="5" key="1">
    <citation type="submission" date="2017-09" db="EMBL/GenBank/DDBJ databases">
        <title>Depth-based differentiation of microbial function through sediment-hosted aquifers and enrichment of novel symbionts in the deep terrestrial subsurface.</title>
        <authorList>
            <person name="Probst A.J."/>
            <person name="Ladd B."/>
            <person name="Jarett J.K."/>
            <person name="Geller-Mcgrath D.E."/>
            <person name="Sieber C.M.K."/>
            <person name="Emerson J.B."/>
            <person name="Anantharaman K."/>
            <person name="Thomas B.C."/>
            <person name="Malmstrom R."/>
            <person name="Stieglmeier M."/>
            <person name="Klingl A."/>
            <person name="Woyke T."/>
            <person name="Ryan C.M."/>
            <person name="Banfield J.F."/>
        </authorList>
    </citation>
    <scope>NUCLEOTIDE SEQUENCE [LARGE SCALE GENOMIC DNA]</scope>
</reference>
<dbReference type="InterPro" id="IPR050595">
    <property type="entry name" value="Bact_response_regulator"/>
</dbReference>
<dbReference type="AlphaFoldDB" id="A0A2M7BYF2"/>
<dbReference type="InterPro" id="IPR011006">
    <property type="entry name" value="CheY-like_superfamily"/>
</dbReference>
<evidence type="ECO:0000259" key="3">
    <source>
        <dbReference type="PROSITE" id="PS50110"/>
    </source>
</evidence>
<name>A0A2M7BYF2_9BACT</name>
<evidence type="ECO:0000313" key="4">
    <source>
        <dbReference type="EMBL" id="PIV12712.1"/>
    </source>
</evidence>
<evidence type="ECO:0000256" key="1">
    <source>
        <dbReference type="ARBA" id="ARBA00022553"/>
    </source>
</evidence>
<organism evidence="4 5">
    <name type="scientific">Candidatus Nealsonbacteria bacterium CG03_land_8_20_14_0_80_36_12</name>
    <dbReference type="NCBI Taxonomy" id="1974701"/>
    <lineage>
        <taxon>Bacteria</taxon>
        <taxon>Candidatus Nealsoniibacteriota</taxon>
    </lineage>
</organism>
<dbReference type="InterPro" id="IPR001789">
    <property type="entry name" value="Sig_transdc_resp-reg_receiver"/>
</dbReference>